<dbReference type="InterPro" id="IPR013783">
    <property type="entry name" value="Ig-like_fold"/>
</dbReference>
<dbReference type="OrthoDB" id="601690at2"/>
<dbReference type="Pfam" id="PF01345">
    <property type="entry name" value="DUF11"/>
    <property type="match status" value="1"/>
</dbReference>
<sequence length="649" mass="68542">MLSLLKKTASVCLTLRGQRKFLFFLGVLFSMGRGYGQTVSITAPDPNASEAGLDPGQFRISVAGAGLFGSVEVFLEADPISTATSGVDYESLPLSVVVNANVFGDGFVNVSLNVLQDALFEPNETVIWSIASGSYTIGADSSATVTITSDDGPGSCPTAPSTPPLDASEPTVFCDVINVDLDDYLTSTTAPPGTVLTWSVDPNPLETDAHLISSNVVDPGSYYGFFYDEANGCASPVLQITLVRNYTPEITETMGDAVCVTGDAILTATATLEEGEGNTITYNWYDAPEEGNLIGTGNTLEIFSVTETTFYYVSASANGCVSERVEVVATVNETPLAGVPLEGISVCNVTSDEGPTTLDLDETLIGQDAGTWTVVTDPSNGTLEIGAENIVDFTGLPSGDYVFEYTTNVAVSPCEDATVQVTVSVLDCVSNAAIDLAITKELKDEIAYLLGDPITFVITLENVEGKTVTDIVVSDLLDDAFEYVDNVASLGTYDPDTGEWTISNLAAADATATLEITVISTTAGTLQNTATLLSSFPNDGVASNNSATVSVQVNRSQCEDPGTICNIFSPDGDGINDLLTLVNHTSYPNNTFEVFDRYGNSVFQMDGYNSTWDGTGKNGDLPKGTYFYLLDLGDGSEVVKGWIQIVRKN</sequence>
<dbReference type="Gene3D" id="2.60.40.2030">
    <property type="match status" value="1"/>
</dbReference>
<dbReference type="InterPro" id="IPR001434">
    <property type="entry name" value="OmcB-like_DUF11"/>
</dbReference>
<evidence type="ECO:0000313" key="4">
    <source>
        <dbReference type="EMBL" id="SHK57322.1"/>
    </source>
</evidence>
<accession>A0A1M6TJS9</accession>
<dbReference type="AlphaFoldDB" id="A0A1M6TJS9"/>
<dbReference type="RefSeq" id="WP_083569597.1">
    <property type="nucleotide sequence ID" value="NZ_FOKU01000003.1"/>
</dbReference>
<protein>
    <submittedName>
        <fullName evidence="4">Conserved repeat domain-containing protein/gliding motility-associated C-terminal domain-containing protein</fullName>
    </submittedName>
</protein>
<proteinExistence type="predicted"/>
<gene>
    <name evidence="3" type="ORF">SAMN04487891_103251</name>
    <name evidence="4" type="ORF">SAMN05216293_1412</name>
</gene>
<dbReference type="STRING" id="1055723.SAMN05216293_1412"/>
<dbReference type="InterPro" id="IPR026341">
    <property type="entry name" value="T9SS_type_B"/>
</dbReference>
<feature type="domain" description="DUF11" evidence="1">
    <location>
        <begin position="435"/>
        <end position="551"/>
    </location>
</feature>
<comment type="caution">
    <text evidence="4">The sequence shown here is derived from an EMBL/GenBank/DDBJ whole genome shotgun (WGS) entry which is preliminary data.</text>
</comment>
<evidence type="ECO:0000259" key="1">
    <source>
        <dbReference type="Pfam" id="PF01345"/>
    </source>
</evidence>
<evidence type="ECO:0000313" key="6">
    <source>
        <dbReference type="Proteomes" id="UP000198940"/>
    </source>
</evidence>
<reference evidence="4 5" key="1">
    <citation type="submission" date="2016-11" db="EMBL/GenBank/DDBJ databases">
        <authorList>
            <person name="Varghese N."/>
            <person name="Submissions S."/>
        </authorList>
    </citation>
    <scope>NUCLEOTIDE SEQUENCE [LARGE SCALE GENOMIC DNA]</scope>
    <source>
        <strain evidence="4 5">CGMCC 1.12174</strain>
        <strain evidence="3 6">DSM 26351</strain>
    </source>
</reference>
<dbReference type="Pfam" id="PF19081">
    <property type="entry name" value="Ig_7"/>
    <property type="match status" value="1"/>
</dbReference>
<dbReference type="SUPFAM" id="SSF141072">
    <property type="entry name" value="CalX-like"/>
    <property type="match status" value="1"/>
</dbReference>
<dbReference type="NCBIfam" id="TIGR01451">
    <property type="entry name" value="B_ant_repeat"/>
    <property type="match status" value="1"/>
</dbReference>
<dbReference type="EMBL" id="FRAT01000003">
    <property type="protein sequence ID" value="SHK57322.1"/>
    <property type="molecule type" value="Genomic_DNA"/>
</dbReference>
<feature type="domain" description="Ig-like" evidence="2">
    <location>
        <begin position="254"/>
        <end position="332"/>
    </location>
</feature>
<dbReference type="Gene3D" id="2.60.40.10">
    <property type="entry name" value="Immunoglobulins"/>
    <property type="match status" value="1"/>
</dbReference>
<organism evidence="4 5">
    <name type="scientific">Flagellimonas taeanensis</name>
    <dbReference type="NCBI Taxonomy" id="1005926"/>
    <lineage>
        <taxon>Bacteria</taxon>
        <taxon>Pseudomonadati</taxon>
        <taxon>Bacteroidota</taxon>
        <taxon>Flavobacteriia</taxon>
        <taxon>Flavobacteriales</taxon>
        <taxon>Flavobacteriaceae</taxon>
        <taxon>Flagellimonas</taxon>
    </lineage>
</organism>
<dbReference type="NCBIfam" id="TIGR04131">
    <property type="entry name" value="Bac_Flav_CTERM"/>
    <property type="match status" value="1"/>
</dbReference>
<dbReference type="Proteomes" id="UP000184031">
    <property type="component" value="Unassembled WGS sequence"/>
</dbReference>
<evidence type="ECO:0000259" key="2">
    <source>
        <dbReference type="Pfam" id="PF19081"/>
    </source>
</evidence>
<dbReference type="InterPro" id="IPR044023">
    <property type="entry name" value="Ig_7"/>
</dbReference>
<dbReference type="Pfam" id="PF13585">
    <property type="entry name" value="CHU_C"/>
    <property type="match status" value="1"/>
</dbReference>
<dbReference type="InterPro" id="IPR038081">
    <property type="entry name" value="CalX-like_sf"/>
</dbReference>
<name>A0A1M6TJS9_9FLAO</name>
<evidence type="ECO:0000313" key="3">
    <source>
        <dbReference type="EMBL" id="SFB88844.1"/>
    </source>
</evidence>
<dbReference type="EMBL" id="FOKU01000003">
    <property type="protein sequence ID" value="SFB88844.1"/>
    <property type="molecule type" value="Genomic_DNA"/>
</dbReference>
<dbReference type="Proteomes" id="UP000198940">
    <property type="component" value="Unassembled WGS sequence"/>
</dbReference>
<evidence type="ECO:0000313" key="5">
    <source>
        <dbReference type="Proteomes" id="UP000184031"/>
    </source>
</evidence>
<dbReference type="InterPro" id="IPR047589">
    <property type="entry name" value="DUF11_rpt"/>
</dbReference>
<keyword evidence="6" id="KW-1185">Reference proteome</keyword>